<evidence type="ECO:0008006" key="4">
    <source>
        <dbReference type="Google" id="ProtNLM"/>
    </source>
</evidence>
<protein>
    <recommendedName>
        <fullName evidence="4">DUF4190 domain-containing protein</fullName>
    </recommendedName>
</protein>
<organism evidence="2 3">
    <name type="scientific">Acetivibrio clariflavus (strain DSM 19732 / NBRC 101661 / EBR45)</name>
    <name type="common">Clostridium clariflavum</name>
    <dbReference type="NCBI Taxonomy" id="720554"/>
    <lineage>
        <taxon>Bacteria</taxon>
        <taxon>Bacillati</taxon>
        <taxon>Bacillota</taxon>
        <taxon>Clostridia</taxon>
        <taxon>Eubacteriales</taxon>
        <taxon>Oscillospiraceae</taxon>
        <taxon>Acetivibrio</taxon>
    </lineage>
</organism>
<keyword evidence="1" id="KW-1133">Transmembrane helix</keyword>
<keyword evidence="1" id="KW-0472">Membrane</keyword>
<dbReference type="EMBL" id="CP003065">
    <property type="protein sequence ID" value="AEV70494.1"/>
    <property type="molecule type" value="Genomic_DNA"/>
</dbReference>
<feature type="transmembrane region" description="Helical" evidence="1">
    <location>
        <begin position="71"/>
        <end position="93"/>
    </location>
</feature>
<keyword evidence="3" id="KW-1185">Reference proteome</keyword>
<evidence type="ECO:0000256" key="1">
    <source>
        <dbReference type="SAM" id="Phobius"/>
    </source>
</evidence>
<reference evidence="3" key="1">
    <citation type="submission" date="2011-12" db="EMBL/GenBank/DDBJ databases">
        <title>Complete sequence of Clostridium clariflavum DSM 19732.</title>
        <authorList>
            <consortium name="US DOE Joint Genome Institute"/>
            <person name="Lucas S."/>
            <person name="Han J."/>
            <person name="Lapidus A."/>
            <person name="Cheng J.-F."/>
            <person name="Goodwin L."/>
            <person name="Pitluck S."/>
            <person name="Peters L."/>
            <person name="Teshima H."/>
            <person name="Detter J.C."/>
            <person name="Han C."/>
            <person name="Tapia R."/>
            <person name="Land M."/>
            <person name="Hauser L."/>
            <person name="Kyrpides N."/>
            <person name="Ivanova N."/>
            <person name="Pagani I."/>
            <person name="Kitzmiller T."/>
            <person name="Lynd L."/>
            <person name="Izquierdo J."/>
            <person name="Woyke T."/>
        </authorList>
    </citation>
    <scope>NUCLEOTIDE SEQUENCE [LARGE SCALE GENOMIC DNA]</scope>
    <source>
        <strain evidence="3">DSM 19732 / NBRC 101661 / EBR45</strain>
    </source>
</reference>
<dbReference type="STRING" id="720554.Clocl_4058"/>
<dbReference type="HOGENOM" id="CLU_2328870_0_0_9"/>
<dbReference type="AlphaFoldDB" id="G8LSY1"/>
<reference evidence="2 3" key="2">
    <citation type="journal article" date="2012" name="Stand. Genomic Sci.">
        <title>Complete Genome Sequence of Clostridium clariflavum DSM 19732.</title>
        <authorList>
            <person name="Izquierdo J.A."/>
            <person name="Goodwin L."/>
            <person name="Davenport K.W."/>
            <person name="Teshima H."/>
            <person name="Bruce D."/>
            <person name="Detter C."/>
            <person name="Tapia R."/>
            <person name="Han S."/>
            <person name="Land M."/>
            <person name="Hauser L."/>
            <person name="Jeffries C.D."/>
            <person name="Han J."/>
            <person name="Pitluck S."/>
            <person name="Nolan M."/>
            <person name="Chen A."/>
            <person name="Huntemann M."/>
            <person name="Mavromatis K."/>
            <person name="Mikhailova N."/>
            <person name="Liolios K."/>
            <person name="Woyke T."/>
            <person name="Lynd L.R."/>
        </authorList>
    </citation>
    <scope>NUCLEOTIDE SEQUENCE [LARGE SCALE GENOMIC DNA]</scope>
    <source>
        <strain evidence="3">DSM 19732 / NBRC 101661 / EBR45</strain>
    </source>
</reference>
<gene>
    <name evidence="2" type="ordered locus">Clocl_4058</name>
</gene>
<sequence>MNMSLEMCKYFIKGDYMNRADTREKISRGTGILVAIGIISAIMSLFVYPFIFGFIGVIMGILSTKNGSRTGLFVIVASIILMGIGLIFSGAIMNNARHYLGI</sequence>
<name>G8LSY1_ACECE</name>
<dbReference type="KEGG" id="ccl:Clocl_4058"/>
<dbReference type="eggNOG" id="ENOG50345M4">
    <property type="taxonomic scope" value="Bacteria"/>
</dbReference>
<accession>G8LSY1</accession>
<dbReference type="Proteomes" id="UP000005435">
    <property type="component" value="Chromosome"/>
</dbReference>
<feature type="transmembrane region" description="Helical" evidence="1">
    <location>
        <begin position="32"/>
        <end position="59"/>
    </location>
</feature>
<evidence type="ECO:0000313" key="2">
    <source>
        <dbReference type="EMBL" id="AEV70494.1"/>
    </source>
</evidence>
<proteinExistence type="predicted"/>
<evidence type="ECO:0000313" key="3">
    <source>
        <dbReference type="Proteomes" id="UP000005435"/>
    </source>
</evidence>
<keyword evidence="1" id="KW-0812">Transmembrane</keyword>